<name>A0A426UT28_9ACTN</name>
<evidence type="ECO:0000256" key="1">
    <source>
        <dbReference type="SAM" id="Phobius"/>
    </source>
</evidence>
<accession>A0A426UT28</accession>
<gene>
    <name evidence="2" type="ORF">EIW28_22095</name>
</gene>
<keyword evidence="3" id="KW-1185">Reference proteome</keyword>
<reference evidence="2 3" key="1">
    <citation type="submission" date="2018-12" db="EMBL/GenBank/DDBJ databases">
        <title>Glycomyces sp. YIM 121974 draft genome.</title>
        <authorList>
            <person name="Li Q."/>
        </authorList>
    </citation>
    <scope>NUCLEOTIDE SEQUENCE [LARGE SCALE GENOMIC DNA]</scope>
    <source>
        <strain evidence="2 3">YIM 121974</strain>
    </source>
</reference>
<dbReference type="Proteomes" id="UP000277256">
    <property type="component" value="Unassembled WGS sequence"/>
</dbReference>
<evidence type="ECO:0000313" key="3">
    <source>
        <dbReference type="Proteomes" id="UP000277256"/>
    </source>
</evidence>
<dbReference type="AlphaFoldDB" id="A0A426UT28"/>
<proteinExistence type="predicted"/>
<keyword evidence="1" id="KW-0812">Transmembrane</keyword>
<feature type="transmembrane region" description="Helical" evidence="1">
    <location>
        <begin position="20"/>
        <end position="42"/>
    </location>
</feature>
<keyword evidence="1" id="KW-1133">Transmembrane helix</keyword>
<evidence type="ECO:0000313" key="2">
    <source>
        <dbReference type="EMBL" id="RRR96525.1"/>
    </source>
</evidence>
<sequence>MGKAPTSHATSPPVWRRTTALVATFLVFGFVILMAVLGHNLIAATTAAVATSIAAAELARRLAYTDEGAQPTPTDAPEGD</sequence>
<comment type="caution">
    <text evidence="2">The sequence shown here is derived from an EMBL/GenBank/DDBJ whole genome shotgun (WGS) entry which is preliminary data.</text>
</comment>
<keyword evidence="1" id="KW-0472">Membrane</keyword>
<protein>
    <submittedName>
        <fullName evidence="2">Uncharacterized protein</fullName>
    </submittedName>
</protein>
<dbReference type="EMBL" id="RSEB01000007">
    <property type="protein sequence ID" value="RRR96525.1"/>
    <property type="molecule type" value="Genomic_DNA"/>
</dbReference>
<dbReference type="RefSeq" id="WP_125249878.1">
    <property type="nucleotide sequence ID" value="NZ_RSEB01000007.1"/>
</dbReference>
<organism evidence="2 3">
    <name type="scientific">Glycomyces terrestris</name>
    <dbReference type="NCBI Taxonomy" id="2493553"/>
    <lineage>
        <taxon>Bacteria</taxon>
        <taxon>Bacillati</taxon>
        <taxon>Actinomycetota</taxon>
        <taxon>Actinomycetes</taxon>
        <taxon>Glycomycetales</taxon>
        <taxon>Glycomycetaceae</taxon>
        <taxon>Glycomyces</taxon>
    </lineage>
</organism>